<dbReference type="AlphaFoldDB" id="A0AAU3GWC3"/>
<protein>
    <submittedName>
        <fullName evidence="1">Uncharacterized protein</fullName>
    </submittedName>
</protein>
<name>A0AAU3GWC3_9ACTN</name>
<sequence>MHSDTHLLLHTYRAAELQREAAQFTPVRPGLRHRMGWTLVELGLRLAQAGPGPAPATRTA</sequence>
<accession>A0AAU3GWC3</accession>
<gene>
    <name evidence="1" type="ORF">OG626_22945</name>
</gene>
<reference evidence="1" key="1">
    <citation type="submission" date="2022-10" db="EMBL/GenBank/DDBJ databases">
        <title>The complete genomes of actinobacterial strains from the NBC collection.</title>
        <authorList>
            <person name="Joergensen T.S."/>
            <person name="Alvarez Arevalo M."/>
            <person name="Sterndorff E.B."/>
            <person name="Faurdal D."/>
            <person name="Vuksanovic O."/>
            <person name="Mourched A.-S."/>
            <person name="Charusanti P."/>
            <person name="Shaw S."/>
            <person name="Blin K."/>
            <person name="Weber T."/>
        </authorList>
    </citation>
    <scope>NUCLEOTIDE SEQUENCE</scope>
    <source>
        <strain evidence="1">NBC_01401</strain>
    </source>
</reference>
<dbReference type="EMBL" id="CP109535">
    <property type="protein sequence ID" value="WTY97546.1"/>
    <property type="molecule type" value="Genomic_DNA"/>
</dbReference>
<organism evidence="1">
    <name type="scientific">Streptomyces sp. NBC_01401</name>
    <dbReference type="NCBI Taxonomy" id="2903854"/>
    <lineage>
        <taxon>Bacteria</taxon>
        <taxon>Bacillati</taxon>
        <taxon>Actinomycetota</taxon>
        <taxon>Actinomycetes</taxon>
        <taxon>Kitasatosporales</taxon>
        <taxon>Streptomycetaceae</taxon>
        <taxon>Streptomyces</taxon>
    </lineage>
</organism>
<proteinExistence type="predicted"/>
<evidence type="ECO:0000313" key="1">
    <source>
        <dbReference type="EMBL" id="WTY97546.1"/>
    </source>
</evidence>